<evidence type="ECO:0000313" key="2">
    <source>
        <dbReference type="Proteomes" id="UP001234297"/>
    </source>
</evidence>
<sequence>MTMESFPNVSNPLSTASSPSLARFSQKDTSFRDEESKTPEGLVVQPVLTSYRSDHFKTRPYDPSLPISTLAPARPFFVSILCGFHQCIVVLPVAAVLASGLLRAT</sequence>
<reference evidence="1 2" key="1">
    <citation type="journal article" date="2022" name="Hortic Res">
        <title>A haplotype resolved chromosomal level avocado genome allows analysis of novel avocado genes.</title>
        <authorList>
            <person name="Nath O."/>
            <person name="Fletcher S.J."/>
            <person name="Hayward A."/>
            <person name="Shaw L.M."/>
            <person name="Masouleh A.K."/>
            <person name="Furtado A."/>
            <person name="Henry R.J."/>
            <person name="Mitter N."/>
        </authorList>
    </citation>
    <scope>NUCLEOTIDE SEQUENCE [LARGE SCALE GENOMIC DNA]</scope>
    <source>
        <strain evidence="2">cv. Hass</strain>
    </source>
</reference>
<keyword evidence="2" id="KW-1185">Reference proteome</keyword>
<evidence type="ECO:0000313" key="1">
    <source>
        <dbReference type="EMBL" id="KAJ8630621.1"/>
    </source>
</evidence>
<gene>
    <name evidence="1" type="ORF">MRB53_023944</name>
</gene>
<organism evidence="1 2">
    <name type="scientific">Persea americana</name>
    <name type="common">Avocado</name>
    <dbReference type="NCBI Taxonomy" id="3435"/>
    <lineage>
        <taxon>Eukaryota</taxon>
        <taxon>Viridiplantae</taxon>
        <taxon>Streptophyta</taxon>
        <taxon>Embryophyta</taxon>
        <taxon>Tracheophyta</taxon>
        <taxon>Spermatophyta</taxon>
        <taxon>Magnoliopsida</taxon>
        <taxon>Magnoliidae</taxon>
        <taxon>Laurales</taxon>
        <taxon>Lauraceae</taxon>
        <taxon>Persea</taxon>
    </lineage>
</organism>
<proteinExistence type="predicted"/>
<protein>
    <submittedName>
        <fullName evidence="1">Uncharacterized protein</fullName>
    </submittedName>
</protein>
<dbReference type="Proteomes" id="UP001234297">
    <property type="component" value="Chromosome 7"/>
</dbReference>
<comment type="caution">
    <text evidence="1">The sequence shown here is derived from an EMBL/GenBank/DDBJ whole genome shotgun (WGS) entry which is preliminary data.</text>
</comment>
<name>A0ACC2LBN6_PERAE</name>
<dbReference type="EMBL" id="CM056815">
    <property type="protein sequence ID" value="KAJ8630621.1"/>
    <property type="molecule type" value="Genomic_DNA"/>
</dbReference>
<accession>A0ACC2LBN6</accession>